<dbReference type="VEuPathDB" id="FungiDB:FMAN_07637"/>
<evidence type="ECO:0000313" key="2">
    <source>
        <dbReference type="EMBL" id="CVK92795.1"/>
    </source>
</evidence>
<dbReference type="Proteomes" id="UP000184255">
    <property type="component" value="Unassembled WGS sequence"/>
</dbReference>
<evidence type="ECO:0000256" key="1">
    <source>
        <dbReference type="SAM" id="MobiDB-lite"/>
    </source>
</evidence>
<organism evidence="2 3">
    <name type="scientific">Fusarium mangiferae</name>
    <name type="common">Mango malformation disease fungus</name>
    <dbReference type="NCBI Taxonomy" id="192010"/>
    <lineage>
        <taxon>Eukaryota</taxon>
        <taxon>Fungi</taxon>
        <taxon>Dikarya</taxon>
        <taxon>Ascomycota</taxon>
        <taxon>Pezizomycotina</taxon>
        <taxon>Sordariomycetes</taxon>
        <taxon>Hypocreomycetidae</taxon>
        <taxon>Hypocreales</taxon>
        <taxon>Nectriaceae</taxon>
        <taxon>Fusarium</taxon>
        <taxon>Fusarium fujikuroi species complex</taxon>
    </lineage>
</organism>
<reference evidence="3" key="1">
    <citation type="journal article" date="2016" name="Genome Biol. Evol.">
        <title>Comparative 'omics' of the Fusarium fujikuroi species complex highlights differences in genetic potential and metabolite synthesis.</title>
        <authorList>
            <person name="Niehaus E.-M."/>
            <person name="Muensterkoetter M."/>
            <person name="Proctor R.H."/>
            <person name="Brown D.W."/>
            <person name="Sharon A."/>
            <person name="Idan Y."/>
            <person name="Oren-Young L."/>
            <person name="Sieber C.M."/>
            <person name="Novak O."/>
            <person name="Pencik A."/>
            <person name="Tarkowska D."/>
            <person name="Hromadova K."/>
            <person name="Freeman S."/>
            <person name="Maymon M."/>
            <person name="Elazar M."/>
            <person name="Youssef S.A."/>
            <person name="El-Shabrawy E.S.M."/>
            <person name="Shalaby A.B.A."/>
            <person name="Houterman P."/>
            <person name="Brock N.L."/>
            <person name="Burkhardt I."/>
            <person name="Tsavkelova E.A."/>
            <person name="Dickschat J.S."/>
            <person name="Galuszka P."/>
            <person name="Gueldener U."/>
            <person name="Tudzynski B."/>
        </authorList>
    </citation>
    <scope>NUCLEOTIDE SEQUENCE [LARGE SCALE GENOMIC DNA]</scope>
    <source>
        <strain evidence="3">MRC7560</strain>
    </source>
</reference>
<dbReference type="EMBL" id="FCQH01000005">
    <property type="protein sequence ID" value="CVK92795.1"/>
    <property type="molecule type" value="Genomic_DNA"/>
</dbReference>
<name>A0A1L7TB30_FUSMA</name>
<sequence length="277" mass="30566">MAKTSAVAQQVLDLFQHVHGNKGFGVPGINDPVNEPTVVPITKYNNPAPNGYQKAPKLQSKGAIAAWNEMRKDPDAFAVNCVKHKAVPRQDPSDMNPIYFPAEPRSPAIIRIGALAGVWQEDLDLDKRKTSSKPPTRPGNKGQRRASEWHGELLKQDEARKKGQPAYYTVTINKAFSLQFSWKDAKGKIAEFEAKFRHDLYWGNAMKSSNRDLTIATGRSMLRKFAAAKAKGSAFRLGGVHLLRGLMAKLLIRDVDDATIAKIEAYGAMCAQRMAAP</sequence>
<gene>
    <name evidence="2" type="ORF">FMAN_07637</name>
</gene>
<protein>
    <submittedName>
        <fullName evidence="2">Uncharacterized protein</fullName>
    </submittedName>
</protein>
<dbReference type="RefSeq" id="XP_041681863.1">
    <property type="nucleotide sequence ID" value="XM_041831283.1"/>
</dbReference>
<evidence type="ECO:0000313" key="3">
    <source>
        <dbReference type="Proteomes" id="UP000184255"/>
    </source>
</evidence>
<feature type="compositionally biased region" description="Basic and acidic residues" evidence="1">
    <location>
        <begin position="145"/>
        <end position="160"/>
    </location>
</feature>
<keyword evidence="3" id="KW-1185">Reference proteome</keyword>
<accession>A0A1L7TB30</accession>
<feature type="region of interest" description="Disordered" evidence="1">
    <location>
        <begin position="125"/>
        <end position="160"/>
    </location>
</feature>
<comment type="caution">
    <text evidence="2">The sequence shown here is derived from an EMBL/GenBank/DDBJ whole genome shotgun (WGS) entry which is preliminary data.</text>
</comment>
<proteinExistence type="predicted"/>
<dbReference type="GeneID" id="65086898"/>
<dbReference type="AlphaFoldDB" id="A0A1L7TB30"/>